<evidence type="ECO:0000313" key="9">
    <source>
        <dbReference type="EMBL" id="MDC7716403.1"/>
    </source>
</evidence>
<dbReference type="Pfam" id="PF11846">
    <property type="entry name" value="Wzy_C_2"/>
    <property type="match status" value="1"/>
</dbReference>
<accession>A0ABT5IW40</accession>
<organism evidence="9 10">
    <name type="scientific">Vogesella aquatica</name>
    <dbReference type="NCBI Taxonomy" id="2984206"/>
    <lineage>
        <taxon>Bacteria</taxon>
        <taxon>Pseudomonadati</taxon>
        <taxon>Pseudomonadota</taxon>
        <taxon>Betaproteobacteria</taxon>
        <taxon>Neisseriales</taxon>
        <taxon>Chromobacteriaceae</taxon>
        <taxon>Vogesella</taxon>
    </lineage>
</organism>
<protein>
    <submittedName>
        <fullName evidence="9">Wzy polymerase domain-containing protein</fullName>
    </submittedName>
</protein>
<feature type="transmembrane region" description="Helical" evidence="5">
    <location>
        <begin position="351"/>
        <end position="376"/>
    </location>
</feature>
<dbReference type="PANTHER" id="PTHR37422">
    <property type="entry name" value="TEICHURONIC ACID BIOSYNTHESIS PROTEIN TUAE"/>
    <property type="match status" value="1"/>
</dbReference>
<evidence type="ECO:0000259" key="6">
    <source>
        <dbReference type="Pfam" id="PF04932"/>
    </source>
</evidence>
<evidence type="ECO:0000256" key="5">
    <source>
        <dbReference type="SAM" id="Phobius"/>
    </source>
</evidence>
<feature type="transmembrane region" description="Helical" evidence="5">
    <location>
        <begin position="249"/>
        <end position="267"/>
    </location>
</feature>
<keyword evidence="3 5" id="KW-1133">Transmembrane helix</keyword>
<feature type="domain" description="Protein glycosylation ligase" evidence="8">
    <location>
        <begin position="166"/>
        <end position="190"/>
    </location>
</feature>
<evidence type="ECO:0000256" key="1">
    <source>
        <dbReference type="ARBA" id="ARBA00004141"/>
    </source>
</evidence>
<evidence type="ECO:0000313" key="10">
    <source>
        <dbReference type="Proteomes" id="UP001219956"/>
    </source>
</evidence>
<evidence type="ECO:0000259" key="7">
    <source>
        <dbReference type="Pfam" id="PF11846"/>
    </source>
</evidence>
<feature type="domain" description="Virulence factor membrane-bound polymerase C-terminal" evidence="7">
    <location>
        <begin position="391"/>
        <end position="556"/>
    </location>
</feature>
<feature type="domain" description="O-antigen ligase-related" evidence="6">
    <location>
        <begin position="204"/>
        <end position="367"/>
    </location>
</feature>
<dbReference type="RefSeq" id="WP_272750810.1">
    <property type="nucleotide sequence ID" value="NZ_JAQQLF010000004.1"/>
</dbReference>
<dbReference type="InterPro" id="IPR031726">
    <property type="entry name" value="PglL_A"/>
</dbReference>
<dbReference type="Pfam" id="PF15864">
    <property type="entry name" value="PglL_A"/>
    <property type="match status" value="1"/>
</dbReference>
<feature type="transmembrane region" description="Helical" evidence="5">
    <location>
        <begin position="221"/>
        <end position="237"/>
    </location>
</feature>
<evidence type="ECO:0000256" key="4">
    <source>
        <dbReference type="ARBA" id="ARBA00023136"/>
    </source>
</evidence>
<dbReference type="EMBL" id="JAQQLF010000004">
    <property type="protein sequence ID" value="MDC7716403.1"/>
    <property type="molecule type" value="Genomic_DNA"/>
</dbReference>
<comment type="subcellular location">
    <subcellularLocation>
        <location evidence="1">Membrane</location>
        <topology evidence="1">Multi-pass membrane protein</topology>
    </subcellularLocation>
</comment>
<name>A0ABT5IW40_9NEIS</name>
<evidence type="ECO:0000259" key="8">
    <source>
        <dbReference type="Pfam" id="PF15864"/>
    </source>
</evidence>
<keyword evidence="4 5" id="KW-0472">Membrane</keyword>
<feature type="transmembrane region" description="Helical" evidence="5">
    <location>
        <begin position="431"/>
        <end position="451"/>
    </location>
</feature>
<feature type="transmembrane region" description="Helical" evidence="5">
    <location>
        <begin position="124"/>
        <end position="156"/>
    </location>
</feature>
<gene>
    <name evidence="9" type="ORF">PQU95_04085</name>
</gene>
<dbReference type="PANTHER" id="PTHR37422:SF21">
    <property type="entry name" value="EXOQ-LIKE PROTEIN"/>
    <property type="match status" value="1"/>
</dbReference>
<dbReference type="InterPro" id="IPR051533">
    <property type="entry name" value="WaaL-like"/>
</dbReference>
<reference evidence="9 10" key="1">
    <citation type="submission" date="2023-01" db="EMBL/GenBank/DDBJ databases">
        <title>Novel species of the genus Vogesella isolated from rivers.</title>
        <authorList>
            <person name="Lu H."/>
        </authorList>
    </citation>
    <scope>NUCLEOTIDE SEQUENCE [LARGE SCALE GENOMIC DNA]</scope>
    <source>
        <strain evidence="9 10">DC21W</strain>
    </source>
</reference>
<dbReference type="Pfam" id="PF04932">
    <property type="entry name" value="Wzy_C"/>
    <property type="match status" value="1"/>
</dbReference>
<proteinExistence type="predicted"/>
<comment type="caution">
    <text evidence="9">The sequence shown here is derived from an EMBL/GenBank/DDBJ whole genome shotgun (WGS) entry which is preliminary data.</text>
</comment>
<sequence length="587" mass="65384">MSAFLMGDTKRVRIAALLLAAITIFPFLSRFHFLPLPQWWGEITVVCCAALAGLLLPATPSAWPRASIWMMVMALVWALQPWFVPVLFPGLNQATALAFLALSVLVLVVVRLRLRWGPDALITYLCKAILIGTLLQSLIGLAQVTGLAQAMGGVLFYDSSHPTTNVFGHIGQRNQYAHYLTWGVIAAAWLQASSLHTRRWLWGAIAWLSLSIAFAGSRTVLLYAFALAVMAGWWHWRLRGLQSAKLMRVMWLAVALIVAMQFALPLAEKLLAPLLHGPVAASGLERLAANSDGMGARRLAEWGKAWIVFIEHPGYGFGWYQYASESVRLQMLPQFANAGVNSGLFANAHNLVFQLLAEMGLAGTLCALLGFAWAAWPYFGRRVEPVHLVPLAIMAVTLIHSMLEYPLWYLYFPAVMVMMLALAPEADEAPIAWLTPLYTVLAIVLLLLAAYGSWRYREMQGLYYPTTQRQQQRLEQIIRHEPMFASHALGLLDDVITPAPQALKTQRHWLELMAAFRPYPDVLRRKAQMEALAGEQDKATHTFGLALASFPTYAPDFLAELDESEPAWARLRAMAQAATDKLPPQYR</sequence>
<keyword evidence="10" id="KW-1185">Reference proteome</keyword>
<evidence type="ECO:0000256" key="2">
    <source>
        <dbReference type="ARBA" id="ARBA00022692"/>
    </source>
</evidence>
<keyword evidence="2 5" id="KW-0812">Transmembrane</keyword>
<feature type="transmembrane region" description="Helical" evidence="5">
    <location>
        <begin position="388"/>
        <end position="411"/>
    </location>
</feature>
<feature type="transmembrane region" description="Helical" evidence="5">
    <location>
        <begin position="94"/>
        <end position="112"/>
    </location>
</feature>
<dbReference type="InterPro" id="IPR007016">
    <property type="entry name" value="O-antigen_ligase-rel_domated"/>
</dbReference>
<evidence type="ECO:0000256" key="3">
    <source>
        <dbReference type="ARBA" id="ARBA00022989"/>
    </source>
</evidence>
<feature type="transmembrane region" description="Helical" evidence="5">
    <location>
        <begin position="39"/>
        <end position="56"/>
    </location>
</feature>
<feature type="transmembrane region" description="Helical" evidence="5">
    <location>
        <begin position="12"/>
        <end position="33"/>
    </location>
</feature>
<dbReference type="InterPro" id="IPR021797">
    <property type="entry name" value="Wzy_C_2"/>
</dbReference>
<dbReference type="Proteomes" id="UP001219956">
    <property type="component" value="Unassembled WGS sequence"/>
</dbReference>
<feature type="transmembrane region" description="Helical" evidence="5">
    <location>
        <begin position="68"/>
        <end position="88"/>
    </location>
</feature>